<dbReference type="SMART" id="SM00174">
    <property type="entry name" value="RHO"/>
    <property type="match status" value="1"/>
</dbReference>
<dbReference type="PANTHER" id="PTHR47978">
    <property type="match status" value="1"/>
</dbReference>
<keyword evidence="1" id="KW-0547">Nucleotide-binding</keyword>
<organism evidence="2 3">
    <name type="scientific">Riccia fluitans</name>
    <dbReference type="NCBI Taxonomy" id="41844"/>
    <lineage>
        <taxon>Eukaryota</taxon>
        <taxon>Viridiplantae</taxon>
        <taxon>Streptophyta</taxon>
        <taxon>Embryophyta</taxon>
        <taxon>Marchantiophyta</taxon>
        <taxon>Marchantiopsida</taxon>
        <taxon>Marchantiidae</taxon>
        <taxon>Marchantiales</taxon>
        <taxon>Ricciaceae</taxon>
        <taxon>Riccia</taxon>
    </lineage>
</organism>
<name>A0ABD1YHV8_9MARC</name>
<protein>
    <recommendedName>
        <fullName evidence="4">Septum-promoting GTP-binding protein 1</fullName>
    </recommendedName>
</protein>
<comment type="caution">
    <text evidence="2">The sequence shown here is derived from an EMBL/GenBank/DDBJ whole genome shotgun (WGS) entry which is preliminary data.</text>
</comment>
<dbReference type="GO" id="GO:0000166">
    <property type="term" value="F:nucleotide binding"/>
    <property type="evidence" value="ECO:0007669"/>
    <property type="project" value="UniProtKB-KW"/>
</dbReference>
<dbReference type="PRINTS" id="PR00449">
    <property type="entry name" value="RASTRNSFRMNG"/>
</dbReference>
<dbReference type="InterPro" id="IPR005225">
    <property type="entry name" value="Small_GTP-bd"/>
</dbReference>
<evidence type="ECO:0000313" key="3">
    <source>
        <dbReference type="Proteomes" id="UP001605036"/>
    </source>
</evidence>
<keyword evidence="3" id="KW-1185">Reference proteome</keyword>
<dbReference type="Pfam" id="PF00071">
    <property type="entry name" value="Ras"/>
    <property type="match status" value="1"/>
</dbReference>
<accession>A0ABD1YHV8</accession>
<gene>
    <name evidence="2" type="ORF">R1flu_015018</name>
</gene>
<dbReference type="PROSITE" id="PS51419">
    <property type="entry name" value="RAB"/>
    <property type="match status" value="1"/>
</dbReference>
<dbReference type="Proteomes" id="UP001605036">
    <property type="component" value="Unassembled WGS sequence"/>
</dbReference>
<evidence type="ECO:0000256" key="1">
    <source>
        <dbReference type="ARBA" id="ARBA00022741"/>
    </source>
</evidence>
<dbReference type="InterPro" id="IPR001806">
    <property type="entry name" value="Small_GTPase"/>
</dbReference>
<dbReference type="NCBIfam" id="TIGR00231">
    <property type="entry name" value="small_GTP"/>
    <property type="match status" value="1"/>
</dbReference>
<reference evidence="2 3" key="1">
    <citation type="submission" date="2024-09" db="EMBL/GenBank/DDBJ databases">
        <title>Chromosome-scale assembly of Riccia fluitans.</title>
        <authorList>
            <person name="Paukszto L."/>
            <person name="Sawicki J."/>
            <person name="Karawczyk K."/>
            <person name="Piernik-Szablinska J."/>
            <person name="Szczecinska M."/>
            <person name="Mazdziarz M."/>
        </authorList>
    </citation>
    <scope>NUCLEOTIDE SEQUENCE [LARGE SCALE GENOMIC DNA]</scope>
    <source>
        <strain evidence="2">Rf_01</strain>
        <tissue evidence="2">Aerial parts of the thallus</tissue>
    </source>
</reference>
<dbReference type="AlphaFoldDB" id="A0ABD1YHV8"/>
<dbReference type="SUPFAM" id="SSF52540">
    <property type="entry name" value="P-loop containing nucleoside triphosphate hydrolases"/>
    <property type="match status" value="1"/>
</dbReference>
<dbReference type="InterPro" id="IPR027417">
    <property type="entry name" value="P-loop_NTPase"/>
</dbReference>
<dbReference type="SMART" id="SM00173">
    <property type="entry name" value="RAS"/>
    <property type="match status" value="1"/>
</dbReference>
<evidence type="ECO:0000313" key="2">
    <source>
        <dbReference type="EMBL" id="KAL2630332.1"/>
    </source>
</evidence>
<proteinExistence type="predicted"/>
<dbReference type="EMBL" id="JBHFFA010000004">
    <property type="protein sequence ID" value="KAL2630332.1"/>
    <property type="molecule type" value="Genomic_DNA"/>
</dbReference>
<sequence>MACSGSRLWGRRTAEEAGDVVERQEWVMGIAAERDVVFKERISKLMFRFRTASLVTRGDGGAVAGGGGAAALAGGGAAGVGSKRISGQNIAAGQMRALKRGARRLGRQLRRHSVRSLCCVAGSTRTHRYHKLSRSSSVDSEHYFPSPVAPLAEWPAWGSLGRLASLEPVNSYSCPQEADDTVFVKVSMVGDCQTGKTSFMSNYVASQKNEDYVQTVGVNSMEKIFRVQNANIALSIWDIGGHRQFSSVMPLVCKDSDAILLTFDLTRRSTLYSVKQWFTQVRHWNKSAIIILVGTKYDLFVNLPQDMQRIITRQARSYAQAMDASLFFSSVTHNINVHKIFKVIITKLFDLPCNIPKNLTVGEPIIDY</sequence>
<dbReference type="Gene3D" id="3.40.50.300">
    <property type="entry name" value="P-loop containing nucleotide triphosphate hydrolases"/>
    <property type="match status" value="1"/>
</dbReference>
<evidence type="ECO:0008006" key="4">
    <source>
        <dbReference type="Google" id="ProtNLM"/>
    </source>
</evidence>
<dbReference type="SMART" id="SM00175">
    <property type="entry name" value="RAB"/>
    <property type="match status" value="1"/>
</dbReference>